<dbReference type="STRING" id="660518.SAMN05216218_105129"/>
<accession>A0A1G7K1E2</accession>
<protein>
    <submittedName>
        <fullName evidence="1">Uncharacterized protein</fullName>
    </submittedName>
</protein>
<dbReference type="OrthoDB" id="313241at2157"/>
<evidence type="ECO:0000313" key="2">
    <source>
        <dbReference type="Proteomes" id="UP000199076"/>
    </source>
</evidence>
<gene>
    <name evidence="1" type="ORF">SAMN05216218_105129</name>
</gene>
<dbReference type="EMBL" id="FNBK01000005">
    <property type="protein sequence ID" value="SDF30781.1"/>
    <property type="molecule type" value="Genomic_DNA"/>
</dbReference>
<keyword evidence="2" id="KW-1185">Reference proteome</keyword>
<sequence>MIDRTTGLDDPDVYDHVRPIDDALEPGVYRVVGTDADGVTLLQVAGPDGTRRHTGTVVTVDRDDLSAVEPAENPDGSRSPGAWIAGQLTGFYWSLRVLAGTVRERPIPGTVALAAMAVGLFGDPLVPLPDAGDVLLFLAGALGLVVLSRR</sequence>
<evidence type="ECO:0000313" key="1">
    <source>
        <dbReference type="EMBL" id="SDF30781.1"/>
    </source>
</evidence>
<dbReference type="RefSeq" id="WP_092690390.1">
    <property type="nucleotide sequence ID" value="NZ_FNBK01000005.1"/>
</dbReference>
<organism evidence="1 2">
    <name type="scientific">Halorientalis regularis</name>
    <dbReference type="NCBI Taxonomy" id="660518"/>
    <lineage>
        <taxon>Archaea</taxon>
        <taxon>Methanobacteriati</taxon>
        <taxon>Methanobacteriota</taxon>
        <taxon>Stenosarchaea group</taxon>
        <taxon>Halobacteria</taxon>
        <taxon>Halobacteriales</taxon>
        <taxon>Haloarculaceae</taxon>
        <taxon>Halorientalis</taxon>
    </lineage>
</organism>
<dbReference type="Proteomes" id="UP000199076">
    <property type="component" value="Unassembled WGS sequence"/>
</dbReference>
<dbReference type="AlphaFoldDB" id="A0A1G7K1E2"/>
<proteinExistence type="predicted"/>
<reference evidence="2" key="1">
    <citation type="submission" date="2016-10" db="EMBL/GenBank/DDBJ databases">
        <authorList>
            <person name="Varghese N."/>
            <person name="Submissions S."/>
        </authorList>
    </citation>
    <scope>NUCLEOTIDE SEQUENCE [LARGE SCALE GENOMIC DNA]</scope>
    <source>
        <strain evidence="2">IBRC-M 10760</strain>
    </source>
</reference>
<name>A0A1G7K1E2_9EURY</name>